<name>A2E552_TRIV3</name>
<organism evidence="2 3">
    <name type="scientific">Trichomonas vaginalis (strain ATCC PRA-98 / G3)</name>
    <dbReference type="NCBI Taxonomy" id="412133"/>
    <lineage>
        <taxon>Eukaryota</taxon>
        <taxon>Metamonada</taxon>
        <taxon>Parabasalia</taxon>
        <taxon>Trichomonadida</taxon>
        <taxon>Trichomonadidae</taxon>
        <taxon>Trichomonas</taxon>
    </lineage>
</organism>
<evidence type="ECO:0000256" key="1">
    <source>
        <dbReference type="SAM" id="Phobius"/>
    </source>
</evidence>
<feature type="transmembrane region" description="Helical" evidence="1">
    <location>
        <begin position="21"/>
        <end position="38"/>
    </location>
</feature>
<accession>A2E552</accession>
<feature type="transmembrane region" description="Helical" evidence="1">
    <location>
        <begin position="89"/>
        <end position="110"/>
    </location>
</feature>
<keyword evidence="1" id="KW-0472">Membrane</keyword>
<evidence type="ECO:0000313" key="3">
    <source>
        <dbReference type="Proteomes" id="UP000001542"/>
    </source>
</evidence>
<gene>
    <name evidence="2" type="ORF">TVAG_028130</name>
</gene>
<proteinExistence type="predicted"/>
<sequence length="192" mass="22358">MKFINTVFNDTLFIKDIIRRLIFNPDLHMMILSIFFITTDNTNVFYILDYLIITAVDSIICFFTYIVPGLKLDLPELQAAKVKVQSPNFQLLSASFEIIVAIYLLSRAIYKHKKDHWLLFIAYFFLVNLSGVITSEVHSNVWEWVITHLRRIGLTRGGIIGKLSESIAEFLYNIKISLQKLYPVRDLKVHLE</sequence>
<keyword evidence="3" id="KW-1185">Reference proteome</keyword>
<reference evidence="2" key="2">
    <citation type="journal article" date="2007" name="Science">
        <title>Draft genome sequence of the sexually transmitted pathogen Trichomonas vaginalis.</title>
        <authorList>
            <person name="Carlton J.M."/>
            <person name="Hirt R.P."/>
            <person name="Silva J.C."/>
            <person name="Delcher A.L."/>
            <person name="Schatz M."/>
            <person name="Zhao Q."/>
            <person name="Wortman J.R."/>
            <person name="Bidwell S.L."/>
            <person name="Alsmark U.C.M."/>
            <person name="Besteiro S."/>
            <person name="Sicheritz-Ponten T."/>
            <person name="Noel C.J."/>
            <person name="Dacks J.B."/>
            <person name="Foster P.G."/>
            <person name="Simillion C."/>
            <person name="Van de Peer Y."/>
            <person name="Miranda-Saavedra D."/>
            <person name="Barton G.J."/>
            <person name="Westrop G.D."/>
            <person name="Mueller S."/>
            <person name="Dessi D."/>
            <person name="Fiori P.L."/>
            <person name="Ren Q."/>
            <person name="Paulsen I."/>
            <person name="Zhang H."/>
            <person name="Bastida-Corcuera F.D."/>
            <person name="Simoes-Barbosa A."/>
            <person name="Brown M.T."/>
            <person name="Hayes R.D."/>
            <person name="Mukherjee M."/>
            <person name="Okumura C.Y."/>
            <person name="Schneider R."/>
            <person name="Smith A.J."/>
            <person name="Vanacova S."/>
            <person name="Villalvazo M."/>
            <person name="Haas B.J."/>
            <person name="Pertea M."/>
            <person name="Feldblyum T.V."/>
            <person name="Utterback T.R."/>
            <person name="Shu C.L."/>
            <person name="Osoegawa K."/>
            <person name="de Jong P.J."/>
            <person name="Hrdy I."/>
            <person name="Horvathova L."/>
            <person name="Zubacova Z."/>
            <person name="Dolezal P."/>
            <person name="Malik S.B."/>
            <person name="Logsdon J.M. Jr."/>
            <person name="Henze K."/>
            <person name="Gupta A."/>
            <person name="Wang C.C."/>
            <person name="Dunne R.L."/>
            <person name="Upcroft J.A."/>
            <person name="Upcroft P."/>
            <person name="White O."/>
            <person name="Salzberg S.L."/>
            <person name="Tang P."/>
            <person name="Chiu C.-H."/>
            <person name="Lee Y.-S."/>
            <person name="Embley T.M."/>
            <person name="Coombs G.H."/>
            <person name="Mottram J.C."/>
            <person name="Tachezy J."/>
            <person name="Fraser-Liggett C.M."/>
            <person name="Johnson P.J."/>
        </authorList>
    </citation>
    <scope>NUCLEOTIDE SEQUENCE [LARGE SCALE GENOMIC DNA]</scope>
    <source>
        <strain evidence="2">G3</strain>
    </source>
</reference>
<dbReference type="VEuPathDB" id="TrichDB:TVAG_028130"/>
<dbReference type="VEuPathDB" id="TrichDB:TVAGG3_0419390"/>
<dbReference type="EMBL" id="DS113305">
    <property type="protein sequence ID" value="EAY12260.1"/>
    <property type="molecule type" value="Genomic_DNA"/>
</dbReference>
<reference evidence="2" key="1">
    <citation type="submission" date="2006-10" db="EMBL/GenBank/DDBJ databases">
        <authorList>
            <person name="Amadeo P."/>
            <person name="Zhao Q."/>
            <person name="Wortman J."/>
            <person name="Fraser-Liggett C."/>
            <person name="Carlton J."/>
        </authorList>
    </citation>
    <scope>NUCLEOTIDE SEQUENCE</scope>
    <source>
        <strain evidence="2">G3</strain>
    </source>
</reference>
<dbReference type="Proteomes" id="UP000001542">
    <property type="component" value="Unassembled WGS sequence"/>
</dbReference>
<keyword evidence="1" id="KW-0812">Transmembrane</keyword>
<keyword evidence="1" id="KW-1133">Transmembrane helix</keyword>
<feature type="transmembrane region" description="Helical" evidence="1">
    <location>
        <begin position="44"/>
        <end position="68"/>
    </location>
</feature>
<dbReference type="RefSeq" id="XP_001324483.1">
    <property type="nucleotide sequence ID" value="XM_001324448.1"/>
</dbReference>
<dbReference type="SMR" id="A2E552"/>
<dbReference type="AlphaFoldDB" id="A2E552"/>
<protein>
    <submittedName>
        <fullName evidence="2">Uncharacterized protein</fullName>
    </submittedName>
</protein>
<evidence type="ECO:0000313" key="2">
    <source>
        <dbReference type="EMBL" id="EAY12260.1"/>
    </source>
</evidence>
<dbReference type="KEGG" id="tva:4770222"/>
<dbReference type="InParanoid" id="A2E552"/>
<feature type="transmembrane region" description="Helical" evidence="1">
    <location>
        <begin position="116"/>
        <end position="134"/>
    </location>
</feature>